<evidence type="ECO:0000256" key="5">
    <source>
        <dbReference type="ARBA" id="ARBA00048763"/>
    </source>
</evidence>
<comment type="catalytic activity">
    <reaction evidence="3">
        <text>a 5'-end (N(2),N(7)-dimethyl 5'-triphosphoguanosine)-ribonucleoside in snoRNA + S-adenosyl-L-methionine = a 5'-end (N(2),N(2),N(7)-trimethyl 5'-triphosphoguanosine)-ribonucleoside in snoRNA + S-adenosyl-L-homocysteine + H(+)</text>
        <dbReference type="Rhea" id="RHEA:78507"/>
        <dbReference type="Rhea" id="RHEA-COMP:19088"/>
        <dbReference type="Rhea" id="RHEA-COMP:19090"/>
        <dbReference type="ChEBI" id="CHEBI:15378"/>
        <dbReference type="ChEBI" id="CHEBI:57856"/>
        <dbReference type="ChEBI" id="CHEBI:59789"/>
        <dbReference type="ChEBI" id="CHEBI:167623"/>
        <dbReference type="ChEBI" id="CHEBI:172880"/>
    </reaction>
    <physiologicalReaction direction="left-to-right" evidence="3">
        <dbReference type="Rhea" id="RHEA:78508"/>
    </physiologicalReaction>
</comment>
<dbReference type="InterPro" id="IPR019012">
    <property type="entry name" value="RNA_cap_Gua-N2-MeTrfase"/>
</dbReference>
<proteinExistence type="inferred from homology"/>
<evidence type="ECO:0000256" key="1">
    <source>
        <dbReference type="ARBA" id="ARBA00018517"/>
    </source>
</evidence>
<dbReference type="GO" id="GO:0005634">
    <property type="term" value="C:nucleus"/>
    <property type="evidence" value="ECO:0007669"/>
    <property type="project" value="TreeGrafter"/>
</dbReference>
<protein>
    <recommendedName>
        <fullName evidence="1">Trimethylguanosine synthase</fullName>
    </recommendedName>
    <alternativeName>
        <fullName evidence="7">Cap-specific guanine-N(2) methyltransferase</fullName>
    </alternativeName>
</protein>
<evidence type="ECO:0000313" key="8">
    <source>
        <dbReference type="EMBL" id="TID14103.1"/>
    </source>
</evidence>
<dbReference type="SUPFAM" id="SSF53335">
    <property type="entry name" value="S-adenosyl-L-methionine-dependent methyltransferases"/>
    <property type="match status" value="1"/>
</dbReference>
<dbReference type="EMBL" id="SNSC02000024">
    <property type="protein sequence ID" value="TID14103.1"/>
    <property type="molecule type" value="Genomic_DNA"/>
</dbReference>
<dbReference type="InterPro" id="IPR029063">
    <property type="entry name" value="SAM-dependent_MTases_sf"/>
</dbReference>
<organism evidence="8 9">
    <name type="scientific">Venturia nashicola</name>
    <dbReference type="NCBI Taxonomy" id="86259"/>
    <lineage>
        <taxon>Eukaryota</taxon>
        <taxon>Fungi</taxon>
        <taxon>Dikarya</taxon>
        <taxon>Ascomycota</taxon>
        <taxon>Pezizomycotina</taxon>
        <taxon>Dothideomycetes</taxon>
        <taxon>Pleosporomycetidae</taxon>
        <taxon>Venturiales</taxon>
        <taxon>Venturiaceae</taxon>
        <taxon>Venturia</taxon>
    </lineage>
</organism>
<dbReference type="GO" id="GO:0071164">
    <property type="term" value="F:RNA cap trimethylguanosine synthase activity"/>
    <property type="evidence" value="ECO:0007669"/>
    <property type="project" value="TreeGrafter"/>
</dbReference>
<comment type="catalytic activity">
    <reaction evidence="4">
        <text>a 5'-end (N(7)-methyl 5'-triphosphoguanosine)-ribonucleoside in snoRNA + S-adenosyl-L-methionine = a 5'-end (N(2),N(7)-dimethyl 5'-triphosphoguanosine)-ribonucleoside in snoRNA + S-adenosyl-L-homocysteine + H(+)</text>
        <dbReference type="Rhea" id="RHEA:78475"/>
        <dbReference type="Rhea" id="RHEA-COMP:19086"/>
        <dbReference type="Rhea" id="RHEA-COMP:19088"/>
        <dbReference type="ChEBI" id="CHEBI:15378"/>
        <dbReference type="ChEBI" id="CHEBI:57856"/>
        <dbReference type="ChEBI" id="CHEBI:59789"/>
        <dbReference type="ChEBI" id="CHEBI:156461"/>
        <dbReference type="ChEBI" id="CHEBI:172880"/>
    </reaction>
    <physiologicalReaction direction="left-to-right" evidence="4">
        <dbReference type="Rhea" id="RHEA:78476"/>
    </physiologicalReaction>
</comment>
<comment type="similarity">
    <text evidence="2">Belongs to the methyltransferase superfamily. Trimethylguanosine synthase family.</text>
</comment>
<evidence type="ECO:0000313" key="9">
    <source>
        <dbReference type="Proteomes" id="UP000298493"/>
    </source>
</evidence>
<comment type="catalytic activity">
    <reaction evidence="6">
        <text>a 5'-end (N(7)-methyl 5'-triphosphoguanosine)-ribonucleoside in snRNA + S-adenosyl-L-methionine = a 5'-end (N(2),N(7)-dimethyl 5'-triphosphoguanosine)-ribonucleoside in snRNA + S-adenosyl-L-homocysteine + H(+)</text>
        <dbReference type="Rhea" id="RHEA:78471"/>
        <dbReference type="Rhea" id="RHEA-COMP:19085"/>
        <dbReference type="Rhea" id="RHEA-COMP:19087"/>
        <dbReference type="ChEBI" id="CHEBI:15378"/>
        <dbReference type="ChEBI" id="CHEBI:57856"/>
        <dbReference type="ChEBI" id="CHEBI:59789"/>
        <dbReference type="ChEBI" id="CHEBI:156461"/>
        <dbReference type="ChEBI" id="CHEBI:172880"/>
    </reaction>
    <physiologicalReaction direction="left-to-right" evidence="6">
        <dbReference type="Rhea" id="RHEA:78472"/>
    </physiologicalReaction>
</comment>
<dbReference type="PANTHER" id="PTHR14741">
    <property type="entry name" value="S-ADENOSYLMETHIONINE-DEPENDENT METHYLTRANSFERASE RELATED"/>
    <property type="match status" value="1"/>
</dbReference>
<dbReference type="Pfam" id="PF09445">
    <property type="entry name" value="Methyltransf_15"/>
    <property type="match status" value="1"/>
</dbReference>
<keyword evidence="9" id="KW-1185">Reference proteome</keyword>
<gene>
    <name evidence="8" type="ORF">E6O75_ATG07335</name>
</gene>
<dbReference type="AlphaFoldDB" id="A0A4Z1NTV3"/>
<reference evidence="8 9" key="1">
    <citation type="submission" date="2019-04" db="EMBL/GenBank/DDBJ databases">
        <title>High contiguity whole genome sequence and gene annotation resource for two Venturia nashicola isolates.</title>
        <authorList>
            <person name="Prokchorchik M."/>
            <person name="Won K."/>
            <person name="Lee Y."/>
            <person name="Choi E.D."/>
            <person name="Segonzac C."/>
            <person name="Sohn K.H."/>
        </authorList>
    </citation>
    <scope>NUCLEOTIDE SEQUENCE [LARGE SCALE GENOMIC DNA]</scope>
    <source>
        <strain evidence="8 9">PRI2</strain>
    </source>
</reference>
<dbReference type="STRING" id="86259.A0A4Z1NTV3"/>
<evidence type="ECO:0000256" key="7">
    <source>
        <dbReference type="ARBA" id="ARBA00049790"/>
    </source>
</evidence>
<evidence type="ECO:0000256" key="3">
    <source>
        <dbReference type="ARBA" id="ARBA00047418"/>
    </source>
</evidence>
<comment type="catalytic activity">
    <reaction evidence="5">
        <text>a 5'-end (N(2),N(7)-dimethyl 5'-triphosphoguanosine)-ribonucleoside in snRNA + S-adenosyl-L-methionine = a 5'-end (N(2),N(2),N(7)-trimethyl 5'-triphosphoguanosine)-ribonucleoside in snRNA + S-adenosyl-L-homocysteine + H(+)</text>
        <dbReference type="Rhea" id="RHEA:78479"/>
        <dbReference type="Rhea" id="RHEA-COMP:19087"/>
        <dbReference type="Rhea" id="RHEA-COMP:19089"/>
        <dbReference type="ChEBI" id="CHEBI:15378"/>
        <dbReference type="ChEBI" id="CHEBI:57856"/>
        <dbReference type="ChEBI" id="CHEBI:59789"/>
        <dbReference type="ChEBI" id="CHEBI:167623"/>
        <dbReference type="ChEBI" id="CHEBI:172880"/>
    </reaction>
    <physiologicalReaction direction="left-to-right" evidence="5">
        <dbReference type="Rhea" id="RHEA:78480"/>
    </physiologicalReaction>
</comment>
<evidence type="ECO:0000256" key="6">
    <source>
        <dbReference type="ARBA" id="ARBA00049075"/>
    </source>
</evidence>
<evidence type="ECO:0000256" key="2">
    <source>
        <dbReference type="ARBA" id="ARBA00025783"/>
    </source>
</evidence>
<dbReference type="FunFam" id="3.40.50.150:FF:000270">
    <property type="entry name" value="RNA methylase family protein"/>
    <property type="match status" value="1"/>
</dbReference>
<evidence type="ECO:0000256" key="4">
    <source>
        <dbReference type="ARBA" id="ARBA00048740"/>
    </source>
</evidence>
<dbReference type="PANTHER" id="PTHR14741:SF32">
    <property type="entry name" value="TRIMETHYLGUANOSINE SYNTHASE"/>
    <property type="match status" value="1"/>
</dbReference>
<dbReference type="CDD" id="cd02440">
    <property type="entry name" value="AdoMet_MTases"/>
    <property type="match status" value="1"/>
</dbReference>
<dbReference type="Proteomes" id="UP000298493">
    <property type="component" value="Unassembled WGS sequence"/>
</dbReference>
<sequence length="257" mass="28700">MSTESNGNSQGAAHHYEEASEVPSNIRKYWQQRHSIWSKYDEGILMTDDAWFGVTPEPVAMKIAEHLAKILPPEKTVLIDAFAGVGGNSIAFALSGRFKQIFAIEKDAEVIKCAKHNAGIYGVKNKIFFVKGDCFESLPQNYKKTGQNAVIFASPPWGGPGYTEDAIFNLSTMEPYSLEYQFTNFSNISSHIALFLPRTSNLNQLARFAQGENKVQVMHYCMKGASKALCVYYGDFKILNEAQEEEEEETMLEAPEG</sequence>
<dbReference type="Gene3D" id="3.40.50.150">
    <property type="entry name" value="Vaccinia Virus protein VP39"/>
    <property type="match status" value="1"/>
</dbReference>
<accession>A0A4Z1NTV3</accession>
<comment type="caution">
    <text evidence="8">The sequence shown here is derived from an EMBL/GenBank/DDBJ whole genome shotgun (WGS) entry which is preliminary data.</text>
</comment>
<name>A0A4Z1NTV3_9PEZI</name>